<name>A0AC61QIE5_9BACT</name>
<gene>
    <name evidence="1" type="ORF">E0946_05585</name>
</gene>
<proteinExistence type="predicted"/>
<evidence type="ECO:0000313" key="1">
    <source>
        <dbReference type="EMBL" id="TDF72740.1"/>
    </source>
</evidence>
<keyword evidence="2" id="KW-1185">Reference proteome</keyword>
<evidence type="ECO:0000313" key="2">
    <source>
        <dbReference type="Proteomes" id="UP000294588"/>
    </source>
</evidence>
<reference evidence="1" key="1">
    <citation type="submission" date="2019-03" db="EMBL/GenBank/DDBJ databases">
        <title>Candidatus Syntrophosphaera thermopropionivorans: a novel player in syntrophic propionate oxidation during anaerobic digestion.</title>
        <authorList>
            <person name="Dyksma S."/>
        </authorList>
    </citation>
    <scope>NUCLEOTIDE SEQUENCE</scope>
    <source>
        <strain evidence="1">W5</strain>
    </source>
</reference>
<protein>
    <submittedName>
        <fullName evidence="1">Lytic transglycosylase domain-containing protein</fullName>
    </submittedName>
</protein>
<sequence length="173" mass="20505">MSRRKSKSRIKKYCLTFFILLLSFFILLYNPITLRLMTLGVAIYYKIDPKIFYHLIYTESKFYNFALSPSKAKGLGQIKESTALYIHQKHKPGKLYFPMYNLKLSAKYILYLQERFQGNWTLVLAAYNWGEYNVAQRIKGMSIDPCADYRYKFKDIPETYDYINKIIPPAKKA</sequence>
<accession>A0AC61QIE5</accession>
<dbReference type="EMBL" id="SMOG01000018">
    <property type="protein sequence ID" value="TDF72740.1"/>
    <property type="molecule type" value="Genomic_DNA"/>
</dbReference>
<comment type="caution">
    <text evidence="1">The sequence shown here is derived from an EMBL/GenBank/DDBJ whole genome shotgun (WGS) entry which is preliminary data.</text>
</comment>
<dbReference type="Proteomes" id="UP000294588">
    <property type="component" value="Unassembled WGS sequence"/>
</dbReference>
<organism evidence="1 2">
    <name type="scientific">Candidatus Syntrophosphaera thermopropionivorans</name>
    <dbReference type="NCBI Taxonomy" id="2593015"/>
    <lineage>
        <taxon>Bacteria</taxon>
        <taxon>Pseudomonadati</taxon>
        <taxon>Candidatus Cloacimonadota</taxon>
        <taxon>Candidatus Cloacimonadia</taxon>
        <taxon>Candidatus Cloacimonadales</taxon>
        <taxon>Candidatus Cloacimonadaceae</taxon>
        <taxon>Candidatus Syntrophosphaera</taxon>
    </lineage>
</organism>